<dbReference type="RefSeq" id="WP_107896742.1">
    <property type="nucleotide sequence ID" value="NZ_PYWM01000024.1"/>
</dbReference>
<dbReference type="Proteomes" id="UP000308744">
    <property type="component" value="Unassembled WGS sequence"/>
</dbReference>
<dbReference type="InterPro" id="IPR038559">
    <property type="entry name" value="XkdN-like_sf"/>
</dbReference>
<dbReference type="InterPro" id="IPR014986">
    <property type="entry name" value="XkdN-like"/>
</dbReference>
<evidence type="ECO:0000313" key="1">
    <source>
        <dbReference type="EMBL" id="TKI72646.1"/>
    </source>
</evidence>
<dbReference type="EMBL" id="SZPU01000002">
    <property type="protein sequence ID" value="TKI72646.1"/>
    <property type="molecule type" value="Genomic_DNA"/>
</dbReference>
<evidence type="ECO:0008006" key="3">
    <source>
        <dbReference type="Google" id="ProtNLM"/>
    </source>
</evidence>
<reference evidence="1 2" key="1">
    <citation type="submission" date="2019-04" db="EMBL/GenBank/DDBJ databases">
        <title>Lysinibacillus genome sequencing.</title>
        <authorList>
            <person name="Dunlap C."/>
        </authorList>
    </citation>
    <scope>NUCLEOTIDE SEQUENCE [LARGE SCALE GENOMIC DNA]</scope>
    <source>
        <strain evidence="1 2">CCTCC AB 2010389</strain>
    </source>
</reference>
<name>A0A4U2ZD55_9BACI</name>
<dbReference type="AlphaFoldDB" id="A0A4U2ZD55"/>
<gene>
    <name evidence="1" type="ORF">FC756_00860</name>
</gene>
<organism evidence="1 2">
    <name type="scientific">Lysinibacillus mangiferihumi</name>
    <dbReference type="NCBI Taxonomy" id="1130819"/>
    <lineage>
        <taxon>Bacteria</taxon>
        <taxon>Bacillati</taxon>
        <taxon>Bacillota</taxon>
        <taxon>Bacilli</taxon>
        <taxon>Bacillales</taxon>
        <taxon>Bacillaceae</taxon>
        <taxon>Lysinibacillus</taxon>
    </lineage>
</organism>
<accession>A0A4U2ZD55</accession>
<dbReference type="Gene3D" id="3.30.2220.30">
    <property type="match status" value="1"/>
</dbReference>
<proteinExistence type="predicted"/>
<keyword evidence="2" id="KW-1185">Reference proteome</keyword>
<protein>
    <recommendedName>
        <fullName evidence="3">Phage XkdN-like protein</fullName>
    </recommendedName>
</protein>
<comment type="caution">
    <text evidence="1">The sequence shown here is derived from an EMBL/GenBank/DDBJ whole genome shotgun (WGS) entry which is preliminary data.</text>
</comment>
<dbReference type="Pfam" id="PF08890">
    <property type="entry name" value="Phage_TAC_5"/>
    <property type="match status" value="1"/>
</dbReference>
<evidence type="ECO:0000313" key="2">
    <source>
        <dbReference type="Proteomes" id="UP000308744"/>
    </source>
</evidence>
<sequence>MKEVSMTEQERQEVLQYEEGLIDEIKKENNIGGLDGLFAASKDVESKIYPITVSRNGTDFFTFDVVPLPIKEFDRLEKMNQVFEEKKGLRKMVDFKTENFLAMIIFEATTSEHKKEFWSSPEVKKRFGTIGYQTVIKVLKAGEIEEIASYIERISGRDNDLKLGETLKN</sequence>